<name>A0A9Q8LG01_PASFU</name>
<keyword evidence="2" id="KW-0472">Membrane</keyword>
<feature type="transmembrane region" description="Helical" evidence="2">
    <location>
        <begin position="71"/>
        <end position="97"/>
    </location>
</feature>
<proteinExistence type="predicted"/>
<dbReference type="EMBL" id="CP090166">
    <property type="protein sequence ID" value="UJO16690.1"/>
    <property type="molecule type" value="Genomic_DNA"/>
</dbReference>
<keyword evidence="2" id="KW-0812">Transmembrane</keyword>
<dbReference type="AlphaFoldDB" id="A0A9Q8LG01"/>
<feature type="transmembrane region" description="Helical" evidence="2">
    <location>
        <begin position="34"/>
        <end position="65"/>
    </location>
</feature>
<feature type="region of interest" description="Disordered" evidence="1">
    <location>
        <begin position="259"/>
        <end position="284"/>
    </location>
</feature>
<dbReference type="OrthoDB" id="3650847at2759"/>
<reference evidence="3" key="2">
    <citation type="journal article" date="2022" name="Microb. Genom.">
        <title>A chromosome-scale genome assembly of the tomato pathogen Cladosporium fulvum reveals a compartmentalized genome architecture and the presence of a dispensable chromosome.</title>
        <authorList>
            <person name="Zaccaron A.Z."/>
            <person name="Chen L.H."/>
            <person name="Samaras A."/>
            <person name="Stergiopoulos I."/>
        </authorList>
    </citation>
    <scope>NUCLEOTIDE SEQUENCE</scope>
    <source>
        <strain evidence="3">Race5_Kim</strain>
    </source>
</reference>
<protein>
    <submittedName>
        <fullName evidence="3">Uncharacterized protein</fullName>
    </submittedName>
</protein>
<dbReference type="Proteomes" id="UP000756132">
    <property type="component" value="Chromosome 4"/>
</dbReference>
<dbReference type="RefSeq" id="XP_047761056.1">
    <property type="nucleotide sequence ID" value="XM_047903409.1"/>
</dbReference>
<keyword evidence="2" id="KW-1133">Transmembrane helix</keyword>
<evidence type="ECO:0000313" key="3">
    <source>
        <dbReference type="EMBL" id="UJO16690.1"/>
    </source>
</evidence>
<dbReference type="KEGG" id="ffu:CLAFUR5_04261"/>
<accession>A0A9Q8LG01</accession>
<evidence type="ECO:0000256" key="2">
    <source>
        <dbReference type="SAM" id="Phobius"/>
    </source>
</evidence>
<reference evidence="3" key="1">
    <citation type="submission" date="2021-12" db="EMBL/GenBank/DDBJ databases">
        <authorList>
            <person name="Zaccaron A."/>
            <person name="Stergiopoulos I."/>
        </authorList>
    </citation>
    <scope>NUCLEOTIDE SEQUENCE</scope>
    <source>
        <strain evidence="3">Race5_Kim</strain>
    </source>
</reference>
<gene>
    <name evidence="3" type="ORF">CLAFUR5_04261</name>
</gene>
<feature type="transmembrane region" description="Helical" evidence="2">
    <location>
        <begin position="6"/>
        <end position="22"/>
    </location>
</feature>
<evidence type="ECO:0000313" key="4">
    <source>
        <dbReference type="Proteomes" id="UP000756132"/>
    </source>
</evidence>
<dbReference type="GeneID" id="71984139"/>
<sequence length="284" mass="31172">MTFVPLAFFALSTIASVTYKLLNSHKLDPAKRRAIITAHAFVIEAIQIALLVTWVVITVFIIVGASPQLRLIAASATMSPSLAIFTTTTTYALVIWATDNMDNLIQLHTWHHPIQSQTLILSRSILLPRTVLRKANGPRKTTIVRRRRAMSAPATPTVAHIVSRHPPRRTSTIEPGSVAKLVSTFEEVLSCTVALSRLEEWTPSAIYELEGCSVGGDTDEATITPESTLESATTVLKDESKYGEALHNSPSVKHKIELAPHKKAARPTEARVEARRLKAQCSSR</sequence>
<feature type="compositionally biased region" description="Basic and acidic residues" evidence="1">
    <location>
        <begin position="259"/>
        <end position="276"/>
    </location>
</feature>
<keyword evidence="4" id="KW-1185">Reference proteome</keyword>
<evidence type="ECO:0000256" key="1">
    <source>
        <dbReference type="SAM" id="MobiDB-lite"/>
    </source>
</evidence>
<organism evidence="3 4">
    <name type="scientific">Passalora fulva</name>
    <name type="common">Tomato leaf mold</name>
    <name type="synonym">Cladosporium fulvum</name>
    <dbReference type="NCBI Taxonomy" id="5499"/>
    <lineage>
        <taxon>Eukaryota</taxon>
        <taxon>Fungi</taxon>
        <taxon>Dikarya</taxon>
        <taxon>Ascomycota</taxon>
        <taxon>Pezizomycotina</taxon>
        <taxon>Dothideomycetes</taxon>
        <taxon>Dothideomycetidae</taxon>
        <taxon>Mycosphaerellales</taxon>
        <taxon>Mycosphaerellaceae</taxon>
        <taxon>Fulvia</taxon>
    </lineage>
</organism>